<dbReference type="PATRIC" id="fig|1321820.3.peg.692"/>
<organism evidence="5 6">
    <name type="scientific">Gemella bergeri ATCC 700627</name>
    <dbReference type="NCBI Taxonomy" id="1321820"/>
    <lineage>
        <taxon>Bacteria</taxon>
        <taxon>Bacillati</taxon>
        <taxon>Bacillota</taxon>
        <taxon>Bacilli</taxon>
        <taxon>Bacillales</taxon>
        <taxon>Gemellaceae</taxon>
        <taxon>Gemella</taxon>
    </lineage>
</organism>
<dbReference type="Proteomes" id="UP000016637">
    <property type="component" value="Unassembled WGS sequence"/>
</dbReference>
<dbReference type="Pfam" id="PF07564">
    <property type="entry name" value="DUF1542"/>
    <property type="match status" value="1"/>
</dbReference>
<dbReference type="InterPro" id="IPR005877">
    <property type="entry name" value="YSIRK_signal_dom"/>
</dbReference>
<feature type="coiled-coil region" evidence="2">
    <location>
        <begin position="152"/>
        <end position="190"/>
    </location>
</feature>
<evidence type="ECO:0000256" key="1">
    <source>
        <dbReference type="ARBA" id="ARBA00022729"/>
    </source>
</evidence>
<dbReference type="EMBL" id="AWVP01000043">
    <property type="protein sequence ID" value="ERK58807.1"/>
    <property type="molecule type" value="Genomic_DNA"/>
</dbReference>
<accession>U2S7M1</accession>
<evidence type="ECO:0000259" key="3">
    <source>
        <dbReference type="Pfam" id="PF04650"/>
    </source>
</evidence>
<proteinExistence type="predicted"/>
<dbReference type="NCBIfam" id="TIGR01168">
    <property type="entry name" value="YSIRK_signal"/>
    <property type="match status" value="1"/>
</dbReference>
<evidence type="ECO:0000259" key="4">
    <source>
        <dbReference type="Pfam" id="PF07564"/>
    </source>
</evidence>
<evidence type="ECO:0000256" key="2">
    <source>
        <dbReference type="SAM" id="Coils"/>
    </source>
</evidence>
<keyword evidence="1" id="KW-0732">Signal</keyword>
<evidence type="ECO:0000313" key="5">
    <source>
        <dbReference type="EMBL" id="ERK58807.1"/>
    </source>
</evidence>
<sequence length="299" mass="34648">MYPNIKFKKKEEYKMRNKEKFSIRKYKIGVASVLVGLGVAIGGSAVEAHAANTTDTAVTQSGLGKQSSKKLTGEELIKHRNASKEELNKTGLSEKRKEEYRKKIDTEDDFDKLLELDNKFHEESRLESLKNFKNDKAKNFAKGLMEEIKYQKEKINKMKSLTEEERKNALENLEKIEKEAIEKLSSLTTDAQINKVRYEVIKELSKPVVPFKFYVEKELNDYANKKLESLGEVHKQNLLTGEESFEADYNNLVEKLKKIRLQAFDRIDKATKKDEILKIKKETETEIDNAVKAYQNNKR</sequence>
<comment type="caution">
    <text evidence="5">The sequence shown here is derived from an EMBL/GenBank/DDBJ whole genome shotgun (WGS) entry which is preliminary data.</text>
</comment>
<feature type="domain" description="YSIRK Gram-positive signal peptide" evidence="3">
    <location>
        <begin position="18"/>
        <end position="36"/>
    </location>
</feature>
<dbReference type="AlphaFoldDB" id="U2S7M1"/>
<keyword evidence="6" id="KW-1185">Reference proteome</keyword>
<dbReference type="Pfam" id="PF04650">
    <property type="entry name" value="YSIRK_signal"/>
    <property type="match status" value="1"/>
</dbReference>
<dbReference type="InterPro" id="IPR011439">
    <property type="entry name" value="DUF1542"/>
</dbReference>
<keyword evidence="2" id="KW-0175">Coiled coil</keyword>
<reference evidence="5 6" key="1">
    <citation type="submission" date="2013-08" db="EMBL/GenBank/DDBJ databases">
        <authorList>
            <person name="Weinstock G."/>
            <person name="Sodergren E."/>
            <person name="Wylie T."/>
            <person name="Fulton L."/>
            <person name="Fulton R."/>
            <person name="Fronick C."/>
            <person name="O'Laughlin M."/>
            <person name="Godfrey J."/>
            <person name="Miner T."/>
            <person name="Herter B."/>
            <person name="Appelbaum E."/>
            <person name="Cordes M."/>
            <person name="Lek S."/>
            <person name="Wollam A."/>
            <person name="Pepin K.H."/>
            <person name="Palsikar V.B."/>
            <person name="Mitreva M."/>
            <person name="Wilson R.K."/>
        </authorList>
    </citation>
    <scope>NUCLEOTIDE SEQUENCE [LARGE SCALE GENOMIC DNA]</scope>
    <source>
        <strain evidence="5 6">ATCC 700627</strain>
    </source>
</reference>
<evidence type="ECO:0000313" key="6">
    <source>
        <dbReference type="Proteomes" id="UP000016637"/>
    </source>
</evidence>
<gene>
    <name evidence="5" type="ORF">HMPREF1983_00707</name>
</gene>
<protein>
    <submittedName>
        <fullName evidence="5">Signal peptide protein, YSIRK family</fullName>
    </submittedName>
</protein>
<name>U2S7M1_9BACL</name>
<feature type="domain" description="DUF1542" evidence="4">
    <location>
        <begin position="146"/>
        <end position="205"/>
    </location>
</feature>
<dbReference type="HOGENOM" id="CLU_929868_0_0_9"/>